<dbReference type="PANTHER" id="PTHR43180:SF80">
    <property type="entry name" value="NAD(P)-BINDING PROTEIN"/>
    <property type="match status" value="1"/>
</dbReference>
<keyword evidence="6" id="KW-1185">Reference proteome</keyword>
<evidence type="ECO:0000256" key="4">
    <source>
        <dbReference type="RuleBase" id="RU000363"/>
    </source>
</evidence>
<evidence type="ECO:0000256" key="1">
    <source>
        <dbReference type="ARBA" id="ARBA00006484"/>
    </source>
</evidence>
<organism evidence="5 6">
    <name type="scientific">Tuber borchii</name>
    <name type="common">White truffle</name>
    <dbReference type="NCBI Taxonomy" id="42251"/>
    <lineage>
        <taxon>Eukaryota</taxon>
        <taxon>Fungi</taxon>
        <taxon>Dikarya</taxon>
        <taxon>Ascomycota</taxon>
        <taxon>Pezizomycotina</taxon>
        <taxon>Pezizomycetes</taxon>
        <taxon>Pezizales</taxon>
        <taxon>Tuberaceae</taxon>
        <taxon>Tuber</taxon>
    </lineage>
</organism>
<dbReference type="EMBL" id="NESQ01000015">
    <property type="protein sequence ID" value="PUU83289.1"/>
    <property type="molecule type" value="Genomic_DNA"/>
</dbReference>
<accession>A0A2T7A6C0</accession>
<dbReference type="SUPFAM" id="SSF51735">
    <property type="entry name" value="NAD(P)-binding Rossmann-fold domains"/>
    <property type="match status" value="1"/>
</dbReference>
<comment type="similarity">
    <text evidence="1 4">Belongs to the short-chain dehydrogenases/reductases (SDR) family.</text>
</comment>
<dbReference type="AlphaFoldDB" id="A0A2T7A6C0"/>
<dbReference type="InterPro" id="IPR002347">
    <property type="entry name" value="SDR_fam"/>
</dbReference>
<dbReference type="PANTHER" id="PTHR43180">
    <property type="entry name" value="3-OXOACYL-(ACYL-CARRIER-PROTEIN) REDUCTASE (AFU_ORTHOLOGUE AFUA_6G11210)"/>
    <property type="match status" value="1"/>
</dbReference>
<dbReference type="PRINTS" id="PR00080">
    <property type="entry name" value="SDRFAMILY"/>
</dbReference>
<dbReference type="Gene3D" id="3.40.50.720">
    <property type="entry name" value="NAD(P)-binding Rossmann-like Domain"/>
    <property type="match status" value="1"/>
</dbReference>
<dbReference type="GO" id="GO:0016491">
    <property type="term" value="F:oxidoreductase activity"/>
    <property type="evidence" value="ECO:0007669"/>
    <property type="project" value="UniProtKB-KW"/>
</dbReference>
<keyword evidence="2" id="KW-0521">NADP</keyword>
<evidence type="ECO:0000256" key="3">
    <source>
        <dbReference type="ARBA" id="ARBA00023002"/>
    </source>
</evidence>
<reference evidence="5 6" key="1">
    <citation type="submission" date="2017-04" db="EMBL/GenBank/DDBJ databases">
        <title>Draft genome sequence of Tuber borchii Vittad., a whitish edible truffle.</title>
        <authorList>
            <consortium name="DOE Joint Genome Institute"/>
            <person name="Murat C."/>
            <person name="Kuo A."/>
            <person name="Barry K.W."/>
            <person name="Clum A."/>
            <person name="Dockter R.B."/>
            <person name="Fauchery L."/>
            <person name="Iotti M."/>
            <person name="Kohler A."/>
            <person name="Labutti K."/>
            <person name="Lindquist E.A."/>
            <person name="Lipzen A."/>
            <person name="Ohm R.A."/>
            <person name="Wang M."/>
            <person name="Grigoriev I.V."/>
            <person name="Zambonelli A."/>
            <person name="Martin F.M."/>
        </authorList>
    </citation>
    <scope>NUCLEOTIDE SEQUENCE [LARGE SCALE GENOMIC DNA]</scope>
    <source>
        <strain evidence="5 6">Tbo3840</strain>
    </source>
</reference>
<evidence type="ECO:0000313" key="5">
    <source>
        <dbReference type="EMBL" id="PUU83289.1"/>
    </source>
</evidence>
<dbReference type="PRINTS" id="PR00081">
    <property type="entry name" value="GDHRDH"/>
</dbReference>
<dbReference type="InterPro" id="IPR020904">
    <property type="entry name" value="Sc_DH/Rdtase_CS"/>
</dbReference>
<gene>
    <name evidence="5" type="ORF">B9Z19DRAFT_1039475</name>
</gene>
<dbReference type="Proteomes" id="UP000244722">
    <property type="component" value="Unassembled WGS sequence"/>
</dbReference>
<dbReference type="OrthoDB" id="37659at2759"/>
<sequence>MTELHIAEDSIPRLDGKVAIVTGGCAGIGLATTKILTSKGATVIMADLAPPAETVESATWVKTDVSSWDSLKATFKAAGRVDIIVANAGILGDPNWLDDRLDEIGELVKPSMSVIDVNIAGVAMCVKLAVSYMRKQGSGGSIVLVASGIVYEPGAKVPLYAASKFAVTGMLRGLRQSLINEDITINAVAPGVTSTQLVNSVKPAFAAKNEPMDTPHDVGLAIVYSAVAREQSRIPIPGTSPEDAVNKRSGRWNGRMIHTLKGMFTETEESFLALKDMWVGEKAFQEMKTQELIFHGPVTPARL</sequence>
<proteinExistence type="inferred from homology"/>
<dbReference type="PROSITE" id="PS00061">
    <property type="entry name" value="ADH_SHORT"/>
    <property type="match status" value="1"/>
</dbReference>
<evidence type="ECO:0000256" key="2">
    <source>
        <dbReference type="ARBA" id="ARBA00022857"/>
    </source>
</evidence>
<name>A0A2T7A6C0_TUBBO</name>
<comment type="caution">
    <text evidence="5">The sequence shown here is derived from an EMBL/GenBank/DDBJ whole genome shotgun (WGS) entry which is preliminary data.</text>
</comment>
<dbReference type="STRING" id="42251.A0A2T7A6C0"/>
<protein>
    <submittedName>
        <fullName evidence="5">Short chain dehydrogenase reductase</fullName>
    </submittedName>
</protein>
<keyword evidence="3" id="KW-0560">Oxidoreductase</keyword>
<dbReference type="Pfam" id="PF00106">
    <property type="entry name" value="adh_short"/>
    <property type="match status" value="1"/>
</dbReference>
<evidence type="ECO:0000313" key="6">
    <source>
        <dbReference type="Proteomes" id="UP000244722"/>
    </source>
</evidence>
<dbReference type="InterPro" id="IPR036291">
    <property type="entry name" value="NAD(P)-bd_dom_sf"/>
</dbReference>